<sequence length="74" mass="7991">MHREHRNSVSTKSGTPHASHVGLSPSVRSVRFGPFPFSLTRADSHTCQSVGGHLTLGGSSQPLESTDDRHVSRK</sequence>
<evidence type="ECO:0000313" key="2">
    <source>
        <dbReference type="EnsemblPlants" id="MELO3C005369.2.1"/>
    </source>
</evidence>
<feature type="region of interest" description="Disordered" evidence="1">
    <location>
        <begin position="1"/>
        <end position="29"/>
    </location>
</feature>
<dbReference type="EnsemblPlants" id="MELO3C005369.2.1">
    <property type="protein sequence ID" value="MELO3C005369.2.1"/>
    <property type="gene ID" value="MELO3C005369.2"/>
</dbReference>
<name>A0A9I9CL78_CUCME</name>
<dbReference type="Gramene" id="MELO3C005369.2.1">
    <property type="protein sequence ID" value="MELO3C005369.2.1"/>
    <property type="gene ID" value="MELO3C005369.2"/>
</dbReference>
<accession>A0A9I9CL78</accession>
<reference evidence="2" key="1">
    <citation type="submission" date="2023-03" db="UniProtKB">
        <authorList>
            <consortium name="EnsemblPlants"/>
        </authorList>
    </citation>
    <scope>IDENTIFICATION</scope>
</reference>
<evidence type="ECO:0000256" key="1">
    <source>
        <dbReference type="SAM" id="MobiDB-lite"/>
    </source>
</evidence>
<protein>
    <submittedName>
        <fullName evidence="2">Uncharacterized protein</fullName>
    </submittedName>
</protein>
<feature type="region of interest" description="Disordered" evidence="1">
    <location>
        <begin position="41"/>
        <end position="74"/>
    </location>
</feature>
<dbReference type="AlphaFoldDB" id="A0A9I9CL78"/>
<proteinExistence type="predicted"/>
<organism evidence="2">
    <name type="scientific">Cucumis melo</name>
    <name type="common">Muskmelon</name>
    <dbReference type="NCBI Taxonomy" id="3656"/>
    <lineage>
        <taxon>Eukaryota</taxon>
        <taxon>Viridiplantae</taxon>
        <taxon>Streptophyta</taxon>
        <taxon>Embryophyta</taxon>
        <taxon>Tracheophyta</taxon>
        <taxon>Spermatophyta</taxon>
        <taxon>Magnoliopsida</taxon>
        <taxon>eudicotyledons</taxon>
        <taxon>Gunneridae</taxon>
        <taxon>Pentapetalae</taxon>
        <taxon>rosids</taxon>
        <taxon>fabids</taxon>
        <taxon>Cucurbitales</taxon>
        <taxon>Cucurbitaceae</taxon>
        <taxon>Benincaseae</taxon>
        <taxon>Cucumis</taxon>
    </lineage>
</organism>